<evidence type="ECO:0000313" key="2">
    <source>
        <dbReference type="Proteomes" id="UP000805649"/>
    </source>
</evidence>
<organism evidence="1 2">
    <name type="scientific">Colletotrichum truncatum</name>
    <name type="common">Anthracnose fungus</name>
    <name type="synonym">Colletotrichum capsici</name>
    <dbReference type="NCBI Taxonomy" id="5467"/>
    <lineage>
        <taxon>Eukaryota</taxon>
        <taxon>Fungi</taxon>
        <taxon>Dikarya</taxon>
        <taxon>Ascomycota</taxon>
        <taxon>Pezizomycotina</taxon>
        <taxon>Sordariomycetes</taxon>
        <taxon>Hypocreomycetidae</taxon>
        <taxon>Glomerellales</taxon>
        <taxon>Glomerellaceae</taxon>
        <taxon>Colletotrichum</taxon>
        <taxon>Colletotrichum truncatum species complex</taxon>
    </lineage>
</organism>
<name>A0ACC3YCN4_COLTU</name>
<accession>A0ACC3YCN4</accession>
<comment type="caution">
    <text evidence="1">The sequence shown here is derived from an EMBL/GenBank/DDBJ whole genome shotgun (WGS) entry which is preliminary data.</text>
</comment>
<keyword evidence="2" id="KW-1185">Reference proteome</keyword>
<proteinExistence type="predicted"/>
<dbReference type="Proteomes" id="UP000805649">
    <property type="component" value="Unassembled WGS sequence"/>
</dbReference>
<reference evidence="1 2" key="1">
    <citation type="journal article" date="2020" name="Phytopathology">
        <title>Genome Sequence Resources of Colletotrichum truncatum, C. plurivorum, C. musicola, and C. sojae: Four Species Pathogenic to Soybean (Glycine max).</title>
        <authorList>
            <person name="Rogerio F."/>
            <person name="Boufleur T.R."/>
            <person name="Ciampi-Guillardi M."/>
            <person name="Sukno S.A."/>
            <person name="Thon M.R."/>
            <person name="Massola Junior N.S."/>
            <person name="Baroncelli R."/>
        </authorList>
    </citation>
    <scope>NUCLEOTIDE SEQUENCE [LARGE SCALE GENOMIC DNA]</scope>
    <source>
        <strain evidence="1 2">CMES1059</strain>
    </source>
</reference>
<dbReference type="EMBL" id="VUJX02000016">
    <property type="protein sequence ID" value="KAL0929618.1"/>
    <property type="molecule type" value="Genomic_DNA"/>
</dbReference>
<protein>
    <submittedName>
        <fullName evidence="1">Uncharacterized protein</fullName>
    </submittedName>
</protein>
<evidence type="ECO:0000313" key="1">
    <source>
        <dbReference type="EMBL" id="KAL0929618.1"/>
    </source>
</evidence>
<sequence length="52" mass="5580">MWPFVHSVMLSLLLHVPAHCNIRSSSGQVAHPKPVAGLEHMQNGPGNGKLTP</sequence>
<gene>
    <name evidence="1" type="ORF">CTRU02_215517</name>
</gene>